<organism evidence="1 2">
    <name type="scientific">Roseovarius sp. 217 phage 1</name>
    <dbReference type="NCBI Taxonomy" id="874471"/>
    <lineage>
        <taxon>Viruses</taxon>
        <taxon>Duplodnaviria</taxon>
        <taxon>Heunggongvirae</taxon>
        <taxon>Uroviricota</taxon>
        <taxon>Caudoviricetes</taxon>
        <taxon>Schitoviridae</taxon>
        <taxon>Rhodovirinae</taxon>
        <taxon>Plymouthvirus</taxon>
        <taxon>Roseovarius Plymouth podovirus 1</taxon>
    </lineage>
</organism>
<dbReference type="EMBL" id="FR682616">
    <property type="protein sequence ID" value="CBW47085.1"/>
    <property type="molecule type" value="Genomic_DNA"/>
</dbReference>
<evidence type="ECO:0000313" key="2">
    <source>
        <dbReference type="Proteomes" id="UP000258344"/>
    </source>
</evidence>
<name>E3PZD4_9CAUD</name>
<sequence>MAEPKLNTEGYAFFEGKLSPIHKRVELKVTVILDCVPGAFHEVEDHMNWLCQLPYVQQIEVLE</sequence>
<accession>E3PZD4</accession>
<reference evidence="1 2" key="1">
    <citation type="journal article" date="2014" name="Front. Microbiol.">
        <title>Comparative genomics defines the core genome of the growing N4-like phage genus and identifies N4-like Roseophage specific genes.</title>
        <authorList>
            <person name="Chan J.Z."/>
            <person name="Millard A.D."/>
            <person name="Mann N.H."/>
            <person name="Schafer H."/>
        </authorList>
    </citation>
    <scope>NUCLEOTIDE SEQUENCE [LARGE SCALE GENOMIC DNA]</scope>
</reference>
<protein>
    <submittedName>
        <fullName evidence="1">Uncharacterized protein</fullName>
    </submittedName>
</protein>
<dbReference type="Proteomes" id="UP000258344">
    <property type="component" value="Segment"/>
</dbReference>
<proteinExistence type="predicted"/>
<evidence type="ECO:0000313" key="1">
    <source>
        <dbReference type="EMBL" id="CBW47085.1"/>
    </source>
</evidence>